<evidence type="ECO:0000256" key="1">
    <source>
        <dbReference type="SAM" id="SignalP"/>
    </source>
</evidence>
<sequence>MIGRPIARAAGAVVVVLVAIAAAVAEDWTGVQREMMRSRREEVVRMNQILGKVSGHRLTFIFATGVEAEAGVTEPLDEGAFDIEGLPFT</sequence>
<evidence type="ECO:0000313" key="2">
    <source>
        <dbReference type="EMBL" id="KZP03578.1"/>
    </source>
</evidence>
<evidence type="ECO:0000313" key="3">
    <source>
        <dbReference type="Proteomes" id="UP000076532"/>
    </source>
</evidence>
<feature type="chain" id="PRO_5007892831" evidence="1">
    <location>
        <begin position="26"/>
        <end position="89"/>
    </location>
</feature>
<gene>
    <name evidence="2" type="ORF">FIBSPDRAFT_879313</name>
</gene>
<keyword evidence="3" id="KW-1185">Reference proteome</keyword>
<name>A0A167U4D0_9AGAM</name>
<protein>
    <submittedName>
        <fullName evidence="2">Uncharacterized protein</fullName>
    </submittedName>
</protein>
<dbReference type="Proteomes" id="UP000076532">
    <property type="component" value="Unassembled WGS sequence"/>
</dbReference>
<reference evidence="2 3" key="1">
    <citation type="journal article" date="2016" name="Mol. Biol. Evol.">
        <title>Comparative Genomics of Early-Diverging Mushroom-Forming Fungi Provides Insights into the Origins of Lignocellulose Decay Capabilities.</title>
        <authorList>
            <person name="Nagy L.G."/>
            <person name="Riley R."/>
            <person name="Tritt A."/>
            <person name="Adam C."/>
            <person name="Daum C."/>
            <person name="Floudas D."/>
            <person name="Sun H."/>
            <person name="Yadav J.S."/>
            <person name="Pangilinan J."/>
            <person name="Larsson K.H."/>
            <person name="Matsuura K."/>
            <person name="Barry K."/>
            <person name="Labutti K."/>
            <person name="Kuo R."/>
            <person name="Ohm R.A."/>
            <person name="Bhattacharya S.S."/>
            <person name="Shirouzu T."/>
            <person name="Yoshinaga Y."/>
            <person name="Martin F.M."/>
            <person name="Grigoriev I.V."/>
            <person name="Hibbett D.S."/>
        </authorList>
    </citation>
    <scope>NUCLEOTIDE SEQUENCE [LARGE SCALE GENOMIC DNA]</scope>
    <source>
        <strain evidence="2 3">CBS 109695</strain>
    </source>
</reference>
<feature type="signal peptide" evidence="1">
    <location>
        <begin position="1"/>
        <end position="25"/>
    </location>
</feature>
<organism evidence="2 3">
    <name type="scientific">Athelia psychrophila</name>
    <dbReference type="NCBI Taxonomy" id="1759441"/>
    <lineage>
        <taxon>Eukaryota</taxon>
        <taxon>Fungi</taxon>
        <taxon>Dikarya</taxon>
        <taxon>Basidiomycota</taxon>
        <taxon>Agaricomycotina</taxon>
        <taxon>Agaricomycetes</taxon>
        <taxon>Agaricomycetidae</taxon>
        <taxon>Atheliales</taxon>
        <taxon>Atheliaceae</taxon>
        <taxon>Athelia</taxon>
    </lineage>
</organism>
<dbReference type="EMBL" id="KV418041">
    <property type="protein sequence ID" value="KZP03578.1"/>
    <property type="molecule type" value="Genomic_DNA"/>
</dbReference>
<dbReference type="AlphaFoldDB" id="A0A167U4D0"/>
<keyword evidence="1" id="KW-0732">Signal</keyword>
<proteinExistence type="predicted"/>
<accession>A0A167U4D0</accession>